<feature type="transmembrane region" description="Helical" evidence="12">
    <location>
        <begin position="299"/>
        <end position="320"/>
    </location>
</feature>
<keyword evidence="9 12" id="KW-1133">Transmembrane helix</keyword>
<dbReference type="InterPro" id="IPR033124">
    <property type="entry name" value="Ser_caboxypep_his_AS"/>
</dbReference>
<evidence type="ECO:0000256" key="1">
    <source>
        <dbReference type="ARBA" id="ARBA00004651"/>
    </source>
</evidence>
<evidence type="ECO:0000256" key="7">
    <source>
        <dbReference type="ARBA" id="ARBA00022741"/>
    </source>
</evidence>
<dbReference type="VEuPathDB" id="FungiDB:H310_07522"/>
<feature type="transmembrane region" description="Helical" evidence="12">
    <location>
        <begin position="978"/>
        <end position="998"/>
    </location>
</feature>
<evidence type="ECO:0000256" key="5">
    <source>
        <dbReference type="ARBA" id="ARBA00022692"/>
    </source>
</evidence>
<keyword evidence="4" id="KW-0813">Transport</keyword>
<evidence type="ECO:0000259" key="14">
    <source>
        <dbReference type="PROSITE" id="PS50929"/>
    </source>
</evidence>
<dbReference type="InterPro" id="IPR029058">
    <property type="entry name" value="AB_hydrolase_fold"/>
</dbReference>
<dbReference type="CDD" id="cd18577">
    <property type="entry name" value="ABC_6TM_Pgp_ABCB1_D1_like"/>
    <property type="match status" value="1"/>
</dbReference>
<dbReference type="Pfam" id="PF00450">
    <property type="entry name" value="Peptidase_S10"/>
    <property type="match status" value="1"/>
</dbReference>
<feature type="transmembrane region" description="Helical" evidence="12">
    <location>
        <begin position="113"/>
        <end position="135"/>
    </location>
</feature>
<feature type="domain" description="ABC transmembrane type-1" evidence="14">
    <location>
        <begin position="720"/>
        <end position="1010"/>
    </location>
</feature>
<feature type="transmembrane region" description="Helical" evidence="12">
    <location>
        <begin position="846"/>
        <end position="863"/>
    </location>
</feature>
<dbReference type="SUPFAM" id="SSF52540">
    <property type="entry name" value="P-loop containing nucleoside triphosphate hydrolases"/>
    <property type="match status" value="2"/>
</dbReference>
<dbReference type="Gene3D" id="1.10.287.410">
    <property type="match status" value="1"/>
</dbReference>
<dbReference type="InterPro" id="IPR003593">
    <property type="entry name" value="AAA+_ATPase"/>
</dbReference>
<dbReference type="InterPro" id="IPR039421">
    <property type="entry name" value="Type_1_exporter"/>
</dbReference>
<dbReference type="SUPFAM" id="SSF90123">
    <property type="entry name" value="ABC transporter transmembrane region"/>
    <property type="match status" value="2"/>
</dbReference>
<dbReference type="GO" id="GO:0005524">
    <property type="term" value="F:ATP binding"/>
    <property type="evidence" value="ECO:0007669"/>
    <property type="project" value="UniProtKB-KW"/>
</dbReference>
<dbReference type="InterPro" id="IPR017871">
    <property type="entry name" value="ABC_transporter-like_CS"/>
</dbReference>
<dbReference type="PROSITE" id="PS00560">
    <property type="entry name" value="CARBOXYPEPT_SER_HIS"/>
    <property type="match status" value="1"/>
</dbReference>
<name>A0A418ART9_9STRA</name>
<dbReference type="GO" id="GO:0005743">
    <property type="term" value="C:mitochondrial inner membrane"/>
    <property type="evidence" value="ECO:0007669"/>
    <property type="project" value="TreeGrafter"/>
</dbReference>
<dbReference type="InterPro" id="IPR001563">
    <property type="entry name" value="Peptidase_S10"/>
</dbReference>
<keyword evidence="6" id="KW-0677">Repeat</keyword>
<comment type="similarity">
    <text evidence="3">Belongs to the peptidase S10 family.</text>
</comment>
<dbReference type="PROSITE" id="PS00211">
    <property type="entry name" value="ABC_TRANSPORTER_1"/>
    <property type="match status" value="2"/>
</dbReference>
<dbReference type="Pfam" id="PF00005">
    <property type="entry name" value="ABC_tran"/>
    <property type="match status" value="2"/>
</dbReference>
<evidence type="ECO:0000256" key="2">
    <source>
        <dbReference type="ARBA" id="ARBA00007577"/>
    </source>
</evidence>
<evidence type="ECO:0000313" key="15">
    <source>
        <dbReference type="EMBL" id="RHY28016.1"/>
    </source>
</evidence>
<keyword evidence="8" id="KW-0067">ATP-binding</keyword>
<gene>
    <name evidence="15" type="ORF">DYB32_006328</name>
</gene>
<proteinExistence type="inferred from homology"/>
<dbReference type="Proteomes" id="UP000285060">
    <property type="component" value="Unassembled WGS sequence"/>
</dbReference>
<comment type="caution">
    <text evidence="15">The sequence shown here is derived from an EMBL/GenBank/DDBJ whole genome shotgun (WGS) entry which is preliminary data.</text>
</comment>
<dbReference type="InterPro" id="IPR011527">
    <property type="entry name" value="ABC1_TM_dom"/>
</dbReference>
<dbReference type="PANTHER" id="PTHR43394:SF18">
    <property type="entry name" value="ABC TRANSPORTER B FAMILY MEMBER 11-LIKE"/>
    <property type="match status" value="1"/>
</dbReference>
<dbReference type="FunFam" id="3.40.50.300:FF:000066">
    <property type="entry name" value="ABC transporter B family member 1"/>
    <property type="match status" value="1"/>
</dbReference>
<dbReference type="GO" id="GO:0004185">
    <property type="term" value="F:serine-type carboxypeptidase activity"/>
    <property type="evidence" value="ECO:0007669"/>
    <property type="project" value="InterPro"/>
</dbReference>
<evidence type="ECO:0000256" key="3">
    <source>
        <dbReference type="ARBA" id="ARBA00009431"/>
    </source>
</evidence>
<dbReference type="PRINTS" id="PR00724">
    <property type="entry name" value="CRBOXYPTASEC"/>
</dbReference>
<evidence type="ECO:0000259" key="13">
    <source>
        <dbReference type="PROSITE" id="PS50893"/>
    </source>
</evidence>
<evidence type="ECO:0000256" key="11">
    <source>
        <dbReference type="ARBA" id="ARBA00023180"/>
    </source>
</evidence>
<dbReference type="GO" id="GO:0005886">
    <property type="term" value="C:plasma membrane"/>
    <property type="evidence" value="ECO:0007669"/>
    <property type="project" value="UniProtKB-SubCell"/>
</dbReference>
<dbReference type="PROSITE" id="PS50893">
    <property type="entry name" value="ABC_TRANSPORTER_2"/>
    <property type="match status" value="2"/>
</dbReference>
<evidence type="ECO:0000256" key="10">
    <source>
        <dbReference type="ARBA" id="ARBA00023136"/>
    </source>
</evidence>
<dbReference type="GO" id="GO:0006508">
    <property type="term" value="P:proteolysis"/>
    <property type="evidence" value="ECO:0007669"/>
    <property type="project" value="InterPro"/>
</dbReference>
<accession>A0A418ART9</accession>
<dbReference type="FunFam" id="3.40.50.300:FF:000251">
    <property type="entry name" value="ABC transporter B family member 19"/>
    <property type="match status" value="1"/>
</dbReference>
<evidence type="ECO:0000256" key="4">
    <source>
        <dbReference type="ARBA" id="ARBA00022448"/>
    </source>
</evidence>
<dbReference type="PROSITE" id="PS50929">
    <property type="entry name" value="ABC_TM1F"/>
    <property type="match status" value="2"/>
</dbReference>
<dbReference type="Gene3D" id="3.40.50.1820">
    <property type="entry name" value="alpha/beta hydrolase"/>
    <property type="match status" value="1"/>
</dbReference>
<keyword evidence="7" id="KW-0547">Nucleotide-binding</keyword>
<dbReference type="Pfam" id="PF00664">
    <property type="entry name" value="ABC_membrane"/>
    <property type="match status" value="2"/>
</dbReference>
<feature type="transmembrane region" description="Helical" evidence="12">
    <location>
        <begin position="340"/>
        <end position="358"/>
    </location>
</feature>
<evidence type="ECO:0000313" key="16">
    <source>
        <dbReference type="Proteomes" id="UP000285060"/>
    </source>
</evidence>
<dbReference type="SMART" id="SM00382">
    <property type="entry name" value="AAA"/>
    <property type="match status" value="2"/>
</dbReference>
<sequence length="1771" mass="191881">MSSRDASSTRAGLYEWCDIAEVATAQRKAFSRKINSTTSLASKALKKAKKQAMPSTRTAFRQQHEAMQRRHSSFLKSSSLSSSSSLLSSAASRFEAHLNNAAYDHMLHEVANISLSFLAMGLAVVTAGFIQVVAWSNTSTRQSERLRSAYIAGILKQDIGWFDVSNPQSLSAEITESVLVIQDGMGRKVGDCWNCISMAVSGIAIGFTSGWKLSAVVVAFLPVLVVGLACMMKTTARAVQNAIKAYGQAGAVAEEALSNIRTVHVFNSISPTAAKYNGALHLAEAAGIKKGLMTGLGGGFTFMMIFATYAVAISYGAVLVATDNLTQPACTSNCYDGGKVLTVFFGVIMGAMALGQANPSIDAIVSARAAAYTAYGTIDRPSKIDALSMDGATLSSVEGRIELVDVEFHYPSRPHIPVCKGYSLTIAAGERVALVGPSGSGKSTIVSLVERFYDPVHGVVKLDGVDVKMLSVRWLRQQIGLVGQEPCLFASSIAANIAYGKPGATIDEIHDAAKRANAFEFIQSFPQGFDTLVGDRGAQLSGGQKQRIAIARAIIKNPAILLLDEATSALDTESERIVQASLDALLTDRKRTTIIIAHRLATIRNADRIVVLSEGKVVEDGTHDHLMAIENGQYRLLVQAQSRASPRKKDMAKTTATQDGGDIAKGFFPESPTQHAAPIPVTADDDAPSTASATPLPLGGSLRVPYGRIWSMSRPEWGYMVVGSLGSLMTGATFPLWGYLLSNCIVLFFNFRLTADEMKMEGLKWSMYFLILGLGYCVGNVAQSYGFSVVSERLTTRLRAMGFAAMLRQEVGWYDAPEHSAGALLASLSTDCALIQKMSADLLKNVLNVIVCMVIGFSIAFYHSWQMTLALLAVFPLMGFASKMRAKSFNPTKEEDKECDVKAGAVLSEAIGAIRTVASFGMEDEIQAQFTALVGAAATETRRAGLSMGLVFGLSQAMMFFAMAFLFWFGGYLISHHIIVFGDMFSVLMSLMMSSFGLGTATQALGGMGKAKQAAANVFAIVDRVPTIQSVTNEGQTLPLVAGKIEFQHVQFAYPSRPQSLVYKDYNLVIEAGTTVALVGSSGSGKSTAIGLLERFYDPLAGRVLLDGVDIRTLNLTWLRSHISLVGQEPVLFVGTIADNIATGKPGASPAEIEAAAVMANAHDFIELFPDKYTTQVGDRGIQLSGGQKQRIAIARAILRDPEVLLLDEATSALDNESERIVQASLDALMEMKKRTTIVVAHRLTIIQSADLIAVAHEGRIVEQGTHDQLLNVPSGLYRTLVARQGDVRFSVRTPHSFSTSAMDEAAPLLSVPAASRQRGGKQHAARWYWIAGVTAACCLVPYVAPSPWQHHPQRTTFCDSTYHESGYIKLPHKANDQYFYWFFESRASPTMDPLVLWLEGGPGTSSMWALLNENGPCFIGDDCNSTETNPHSWTNHANMIWLDQPTGVGFSYSGGHDDDHTEVDVGRNIYEFMQGFLDAHPSLRQNPFYIAGQSYGGHYVPAAAAYILEAEARAPPNASTRINLQGISIGNGLTDTVTQYPMLVEMAVENSYNITLVSPAELVQMQKDAVELTALVVKCQLPNQTQACEATDEFWDDKLLEPMIHNPTRNPYDFRQVCDGDCDDLGSAKTTRFLNQPWVKEHLHVRKPYSWSNNTVLDDFSVDEEKNAVHFVATVLARGLRVLIYAGDADLICDWKGNEAWTKKLSWAGHDAFNAADVTPLVVNGAVAGNVRTAHGLTFVRVFNSGHCVPRDQPVVSEALIHRFLQNELV</sequence>
<dbReference type="InterPro" id="IPR036640">
    <property type="entry name" value="ABC1_TM_sf"/>
</dbReference>
<keyword evidence="5 12" id="KW-0812">Transmembrane</keyword>
<feature type="transmembrane region" description="Helical" evidence="12">
    <location>
        <begin position="717"/>
        <end position="748"/>
    </location>
</feature>
<comment type="similarity">
    <text evidence="2">Belongs to the ABC transporter superfamily. ABCB family. Multidrug resistance exporter (TC 3.A.1.201) subfamily.</text>
</comment>
<dbReference type="InterPro" id="IPR027417">
    <property type="entry name" value="P-loop_NTPase"/>
</dbReference>
<feature type="transmembrane region" description="Helical" evidence="12">
    <location>
        <begin position="768"/>
        <end position="790"/>
    </location>
</feature>
<dbReference type="GO" id="GO:0016887">
    <property type="term" value="F:ATP hydrolysis activity"/>
    <property type="evidence" value="ECO:0007669"/>
    <property type="project" value="InterPro"/>
</dbReference>
<evidence type="ECO:0000256" key="12">
    <source>
        <dbReference type="SAM" id="Phobius"/>
    </source>
</evidence>
<keyword evidence="16" id="KW-1185">Reference proteome</keyword>
<evidence type="ECO:0000256" key="9">
    <source>
        <dbReference type="ARBA" id="ARBA00022989"/>
    </source>
</evidence>
<feature type="domain" description="ABC transporter" evidence="13">
    <location>
        <begin position="401"/>
        <end position="639"/>
    </location>
</feature>
<dbReference type="PANTHER" id="PTHR43394">
    <property type="entry name" value="ATP-DEPENDENT PERMEASE MDL1, MITOCHONDRIAL"/>
    <property type="match status" value="1"/>
</dbReference>
<organism evidence="15 16">
    <name type="scientific">Aphanomyces invadans</name>
    <dbReference type="NCBI Taxonomy" id="157072"/>
    <lineage>
        <taxon>Eukaryota</taxon>
        <taxon>Sar</taxon>
        <taxon>Stramenopiles</taxon>
        <taxon>Oomycota</taxon>
        <taxon>Saprolegniomycetes</taxon>
        <taxon>Saprolegniales</taxon>
        <taxon>Verrucalvaceae</taxon>
        <taxon>Aphanomyces</taxon>
    </lineage>
</organism>
<dbReference type="VEuPathDB" id="FungiDB:H310_07523"/>
<dbReference type="CDD" id="cd03249">
    <property type="entry name" value="ABC_MTABC3_MDL1_MDL2"/>
    <property type="match status" value="2"/>
</dbReference>
<dbReference type="EMBL" id="QUSY01000660">
    <property type="protein sequence ID" value="RHY28016.1"/>
    <property type="molecule type" value="Genomic_DNA"/>
</dbReference>
<dbReference type="SUPFAM" id="SSF53474">
    <property type="entry name" value="alpha/beta-Hydrolases"/>
    <property type="match status" value="1"/>
</dbReference>
<feature type="domain" description="ABC transporter" evidence="13">
    <location>
        <begin position="1045"/>
        <end position="1283"/>
    </location>
</feature>
<dbReference type="Gene3D" id="3.40.50.300">
    <property type="entry name" value="P-loop containing nucleotide triphosphate hydrolases"/>
    <property type="match status" value="2"/>
</dbReference>
<keyword evidence="10 12" id="KW-0472">Membrane</keyword>
<protein>
    <submittedName>
        <fullName evidence="15">Uncharacterized protein</fullName>
    </submittedName>
</protein>
<dbReference type="GO" id="GO:0090374">
    <property type="term" value="P:oligopeptide export from mitochondrion"/>
    <property type="evidence" value="ECO:0007669"/>
    <property type="project" value="TreeGrafter"/>
</dbReference>
<dbReference type="GO" id="GO:0015421">
    <property type="term" value="F:ABC-type oligopeptide transporter activity"/>
    <property type="evidence" value="ECO:0007669"/>
    <property type="project" value="TreeGrafter"/>
</dbReference>
<evidence type="ECO:0000256" key="6">
    <source>
        <dbReference type="ARBA" id="ARBA00022737"/>
    </source>
</evidence>
<feature type="domain" description="ABC transmembrane type-1" evidence="14">
    <location>
        <begin position="113"/>
        <end position="366"/>
    </location>
</feature>
<reference evidence="15 16" key="1">
    <citation type="submission" date="2018-08" db="EMBL/GenBank/DDBJ databases">
        <title>Aphanomyces genome sequencing and annotation.</title>
        <authorList>
            <person name="Minardi D."/>
            <person name="Oidtmann B."/>
            <person name="Van Der Giezen M."/>
            <person name="Studholme D.J."/>
        </authorList>
    </citation>
    <scope>NUCLEOTIDE SEQUENCE [LARGE SCALE GENOMIC DNA]</scope>
    <source>
        <strain evidence="15 16">NJM0002</strain>
    </source>
</reference>
<dbReference type="CDD" id="cd18578">
    <property type="entry name" value="ABC_6TM_Pgp_ABCB1_D2_like"/>
    <property type="match status" value="1"/>
</dbReference>
<feature type="transmembrane region" description="Helical" evidence="12">
    <location>
        <begin position="213"/>
        <end position="231"/>
    </location>
</feature>
<comment type="subcellular location">
    <subcellularLocation>
        <location evidence="1">Cell membrane</location>
        <topology evidence="1">Multi-pass membrane protein</topology>
    </subcellularLocation>
</comment>
<evidence type="ECO:0000256" key="8">
    <source>
        <dbReference type="ARBA" id="ARBA00022840"/>
    </source>
</evidence>
<dbReference type="InterPro" id="IPR003439">
    <property type="entry name" value="ABC_transporter-like_ATP-bd"/>
</dbReference>
<feature type="transmembrane region" description="Helical" evidence="12">
    <location>
        <begin position="950"/>
        <end position="972"/>
    </location>
</feature>
<dbReference type="Gene3D" id="1.20.1560.10">
    <property type="entry name" value="ABC transporter type 1, transmembrane domain"/>
    <property type="match status" value="1"/>
</dbReference>
<keyword evidence="11" id="KW-0325">Glycoprotein</keyword>